<evidence type="ECO:0000256" key="1">
    <source>
        <dbReference type="SAM" id="Phobius"/>
    </source>
</evidence>
<accession>A0A916YKK0</accession>
<reference evidence="2 3" key="1">
    <citation type="journal article" date="2014" name="Int. J. Syst. Evol. Microbiol.">
        <title>Complete genome sequence of Corynebacterium casei LMG S-19264T (=DSM 44701T), isolated from a smear-ripened cheese.</title>
        <authorList>
            <consortium name="US DOE Joint Genome Institute (JGI-PGF)"/>
            <person name="Walter F."/>
            <person name="Albersmeier A."/>
            <person name="Kalinowski J."/>
            <person name="Ruckert C."/>
        </authorList>
    </citation>
    <scope>NUCLEOTIDE SEQUENCE [LARGE SCALE GENOMIC DNA]</scope>
    <source>
        <strain evidence="2 3">CGMCC 1.15358</strain>
    </source>
</reference>
<keyword evidence="3" id="KW-1185">Reference proteome</keyword>
<protein>
    <submittedName>
        <fullName evidence="2">Uncharacterized protein</fullName>
    </submittedName>
</protein>
<dbReference type="EMBL" id="BMIO01000007">
    <property type="protein sequence ID" value="GGD48138.1"/>
    <property type="molecule type" value="Genomic_DNA"/>
</dbReference>
<dbReference type="RefSeq" id="WP_156521711.1">
    <property type="nucleotide sequence ID" value="NZ_BMIO01000007.1"/>
</dbReference>
<feature type="transmembrane region" description="Helical" evidence="1">
    <location>
        <begin position="73"/>
        <end position="95"/>
    </location>
</feature>
<keyword evidence="1" id="KW-0812">Transmembrane</keyword>
<evidence type="ECO:0000313" key="3">
    <source>
        <dbReference type="Proteomes" id="UP000598997"/>
    </source>
</evidence>
<name>A0A916YKK0_9SPHN</name>
<feature type="transmembrane region" description="Helical" evidence="1">
    <location>
        <begin position="146"/>
        <end position="165"/>
    </location>
</feature>
<sequence length="249" mass="27198">MSRPSGWLPTEVAKRQRTIVFRAGPGTIFRVLMAIIGVLVTLSIAGMAIRFSLGMSKGLGAIALIDLNSETNFPTFFSSALLAFCAVLLSMTGEAHRQLHMGWHRHWFFLALTFLALSMDEFIQLHEKTMDFISGHLDIVPGSILTNSWVILAFVFLPLLGLAYLRFLLSISRRSAVLMVAAGIVYVGGAVGVEMVSGMMKGTYGFGSLPFMISTTIEETLELTGLAIFVYALTDHAARLGLSWSFDPV</sequence>
<keyword evidence="1" id="KW-0472">Membrane</keyword>
<dbReference type="Proteomes" id="UP000598997">
    <property type="component" value="Unassembled WGS sequence"/>
</dbReference>
<feature type="transmembrane region" description="Helical" evidence="1">
    <location>
        <begin position="107"/>
        <end position="126"/>
    </location>
</feature>
<feature type="transmembrane region" description="Helical" evidence="1">
    <location>
        <begin position="177"/>
        <end position="199"/>
    </location>
</feature>
<comment type="caution">
    <text evidence="2">The sequence shown here is derived from an EMBL/GenBank/DDBJ whole genome shotgun (WGS) entry which is preliminary data.</text>
</comment>
<keyword evidence="1" id="KW-1133">Transmembrane helix</keyword>
<organism evidence="2 3">
    <name type="scientific">Croceicoccus pelagius</name>
    <dbReference type="NCBI Taxonomy" id="1703341"/>
    <lineage>
        <taxon>Bacteria</taxon>
        <taxon>Pseudomonadati</taxon>
        <taxon>Pseudomonadota</taxon>
        <taxon>Alphaproteobacteria</taxon>
        <taxon>Sphingomonadales</taxon>
        <taxon>Erythrobacteraceae</taxon>
        <taxon>Croceicoccus</taxon>
    </lineage>
</organism>
<evidence type="ECO:0000313" key="2">
    <source>
        <dbReference type="EMBL" id="GGD48138.1"/>
    </source>
</evidence>
<gene>
    <name evidence="2" type="ORF">GCM10010989_23140</name>
</gene>
<proteinExistence type="predicted"/>
<dbReference type="OrthoDB" id="4945139at2"/>
<dbReference type="AlphaFoldDB" id="A0A916YKK0"/>
<feature type="transmembrane region" description="Helical" evidence="1">
    <location>
        <begin position="31"/>
        <end position="53"/>
    </location>
</feature>
<feature type="transmembrane region" description="Helical" evidence="1">
    <location>
        <begin position="211"/>
        <end position="233"/>
    </location>
</feature>